<comment type="caution">
    <text evidence="1">The sequence shown here is derived from an EMBL/GenBank/DDBJ whole genome shotgun (WGS) entry which is preliminary data.</text>
</comment>
<organism evidence="1 2">
    <name type="scientific">Cystoisospora suis</name>
    <dbReference type="NCBI Taxonomy" id="483139"/>
    <lineage>
        <taxon>Eukaryota</taxon>
        <taxon>Sar</taxon>
        <taxon>Alveolata</taxon>
        <taxon>Apicomplexa</taxon>
        <taxon>Conoidasida</taxon>
        <taxon>Coccidia</taxon>
        <taxon>Eucoccidiorida</taxon>
        <taxon>Eimeriorina</taxon>
        <taxon>Sarcocystidae</taxon>
        <taxon>Cystoisospora</taxon>
    </lineage>
</organism>
<dbReference type="GeneID" id="94426445"/>
<dbReference type="Proteomes" id="UP000221165">
    <property type="component" value="Unassembled WGS sequence"/>
</dbReference>
<keyword evidence="2" id="KW-1185">Reference proteome</keyword>
<reference evidence="1 2" key="1">
    <citation type="journal article" date="2017" name="Int. J. Parasitol.">
        <title>The genome of the protozoan parasite Cystoisospora suis and a reverse vaccinology approach to identify vaccine candidates.</title>
        <authorList>
            <person name="Palmieri N."/>
            <person name="Shrestha A."/>
            <person name="Ruttkowski B."/>
            <person name="Beck T."/>
            <person name="Vogl C."/>
            <person name="Tomley F."/>
            <person name="Blake D.P."/>
            <person name="Joachim A."/>
        </authorList>
    </citation>
    <scope>NUCLEOTIDE SEQUENCE [LARGE SCALE GENOMIC DNA]</scope>
    <source>
        <strain evidence="1 2">Wien I</strain>
    </source>
</reference>
<name>A0A2C6L6Y8_9APIC</name>
<dbReference type="RefSeq" id="XP_067924790.1">
    <property type="nucleotide sequence ID" value="XM_068063234.1"/>
</dbReference>
<protein>
    <submittedName>
        <fullName evidence="1">Uncharacterized protein</fullName>
    </submittedName>
</protein>
<dbReference type="EMBL" id="MIGC01001292">
    <property type="protein sequence ID" value="PHJ23113.1"/>
    <property type="molecule type" value="Genomic_DNA"/>
</dbReference>
<evidence type="ECO:0000313" key="2">
    <source>
        <dbReference type="Proteomes" id="UP000221165"/>
    </source>
</evidence>
<proteinExistence type="predicted"/>
<sequence length="161" mass="17888">MAVCLEDASRQQPGVLNEYHKGNFYECCVVFASGLSVSSCYLLRWGAGATGKTRQGHRGENQFFAPTVLAYTTDGVVAFCVIWSRVFFSTSGLSRKRLPLKDTRSPAADSLSSRGVQRHAWEGGRMRREVSYFSRVEAFVHFSESTSSEETIYPPTTVLVV</sequence>
<dbReference type="AlphaFoldDB" id="A0A2C6L6Y8"/>
<dbReference type="VEuPathDB" id="ToxoDB:CSUI_003036"/>
<gene>
    <name evidence="1" type="ORF">CSUI_003036</name>
</gene>
<evidence type="ECO:0000313" key="1">
    <source>
        <dbReference type="EMBL" id="PHJ23113.1"/>
    </source>
</evidence>
<accession>A0A2C6L6Y8</accession>